<proteinExistence type="predicted"/>
<feature type="transmembrane region" description="Helical" evidence="6">
    <location>
        <begin position="357"/>
        <end position="381"/>
    </location>
</feature>
<feature type="transmembrane region" description="Helical" evidence="6">
    <location>
        <begin position="59"/>
        <end position="77"/>
    </location>
</feature>
<feature type="coiled-coil region" evidence="5">
    <location>
        <begin position="209"/>
        <end position="236"/>
    </location>
</feature>
<evidence type="ECO:0000256" key="3">
    <source>
        <dbReference type="ARBA" id="ARBA00022989"/>
    </source>
</evidence>
<dbReference type="InterPro" id="IPR036259">
    <property type="entry name" value="MFS_trans_sf"/>
</dbReference>
<dbReference type="PROSITE" id="PS50850">
    <property type="entry name" value="MFS"/>
    <property type="match status" value="1"/>
</dbReference>
<dbReference type="PANTHER" id="PTHR48021">
    <property type="match status" value="1"/>
</dbReference>
<evidence type="ECO:0000256" key="4">
    <source>
        <dbReference type="ARBA" id="ARBA00023136"/>
    </source>
</evidence>
<keyword evidence="4 6" id="KW-0472">Membrane</keyword>
<evidence type="ECO:0000313" key="8">
    <source>
        <dbReference type="EMBL" id="KAK7070962.1"/>
    </source>
</evidence>
<dbReference type="Gene3D" id="1.20.1250.20">
    <property type="entry name" value="MFS general substrate transporter like domains"/>
    <property type="match status" value="1"/>
</dbReference>
<gene>
    <name evidence="8" type="ORF">SK128_008481</name>
</gene>
<evidence type="ECO:0000313" key="9">
    <source>
        <dbReference type="Proteomes" id="UP001381693"/>
    </source>
</evidence>
<dbReference type="PANTHER" id="PTHR48021:SF1">
    <property type="entry name" value="GH07001P-RELATED"/>
    <property type="match status" value="1"/>
</dbReference>
<evidence type="ECO:0000256" key="1">
    <source>
        <dbReference type="ARBA" id="ARBA00004141"/>
    </source>
</evidence>
<dbReference type="GO" id="GO:0022857">
    <property type="term" value="F:transmembrane transporter activity"/>
    <property type="evidence" value="ECO:0007669"/>
    <property type="project" value="InterPro"/>
</dbReference>
<protein>
    <recommendedName>
        <fullName evidence="7">Major facilitator superfamily (MFS) profile domain-containing protein</fullName>
    </recommendedName>
</protein>
<keyword evidence="9" id="KW-1185">Reference proteome</keyword>
<comment type="subcellular location">
    <subcellularLocation>
        <location evidence="1">Membrane</location>
        <topology evidence="1">Multi-pass membrane protein</topology>
    </subcellularLocation>
</comment>
<feature type="transmembrane region" description="Helical" evidence="6">
    <location>
        <begin position="177"/>
        <end position="196"/>
    </location>
</feature>
<dbReference type="EMBL" id="JAXCGZ010015182">
    <property type="protein sequence ID" value="KAK7070962.1"/>
    <property type="molecule type" value="Genomic_DNA"/>
</dbReference>
<keyword evidence="3 6" id="KW-1133">Transmembrane helix</keyword>
<comment type="caution">
    <text evidence="8">The sequence shown here is derived from an EMBL/GenBank/DDBJ whole genome shotgun (WGS) entry which is preliminary data.</text>
</comment>
<dbReference type="InterPro" id="IPR020846">
    <property type="entry name" value="MFS_dom"/>
</dbReference>
<accession>A0AAN8WRM5</accession>
<evidence type="ECO:0000256" key="6">
    <source>
        <dbReference type="SAM" id="Phobius"/>
    </source>
</evidence>
<evidence type="ECO:0000256" key="5">
    <source>
        <dbReference type="SAM" id="Coils"/>
    </source>
</evidence>
<dbReference type="InterPro" id="IPR005828">
    <property type="entry name" value="MFS_sugar_transport-like"/>
</dbReference>
<feature type="transmembrane region" description="Helical" evidence="6">
    <location>
        <begin position="323"/>
        <end position="345"/>
    </location>
</feature>
<feature type="transmembrane region" description="Helical" evidence="6">
    <location>
        <begin position="420"/>
        <end position="444"/>
    </location>
</feature>
<sequence length="468" mass="51960">MGQMTIWGMSSVTLTVSSQSSPLLNEEQFSWFASLPLLIGIPGATFGGMMTEYFGPKKFQILITPVLAASLVVMHIASWEGIVEAGLAPLTLMITRTLQSAVTGLAVAVVCQIFLSNSCPEFQSAVTGLAVPVVCQFSCEMADSRLRGTLGSLVDFWGYSGFVLCYISGYFMHWTTMTLVLPLFTFLPSFILLLITHESPVWLARKGKLTEAKNTLSSLRRTAEEVSEEFEGLKKDTQEKQSCLQAFRLMKHKHNYIPLTIAILMPFFKELAGNVAIAMFMVDIFRLAGVGLHPNLCSFITGLVRVVSNFIGALVLHRFPRRIMLLTGLTVVALANFGFGVIYYLKDSGKDLSNFNWVPLVMLSMFMIGYGVGVGAPTWLVSAEIIPNSIRCVGFGITIAIYSATAFCTSKTFYSMQDIIGLHGIFWFFSVSTFGYWLLVYFVVPETRGFTLMEIEEFWKKHEKEISV</sequence>
<evidence type="ECO:0000259" key="7">
    <source>
        <dbReference type="PROSITE" id="PS50850"/>
    </source>
</evidence>
<feature type="transmembrane region" description="Helical" evidence="6">
    <location>
        <begin position="28"/>
        <end position="47"/>
    </location>
</feature>
<feature type="transmembrane region" description="Helical" evidence="6">
    <location>
        <begin position="292"/>
        <end position="316"/>
    </location>
</feature>
<name>A0AAN8WRM5_HALRR</name>
<feature type="transmembrane region" description="Helical" evidence="6">
    <location>
        <begin position="256"/>
        <end position="280"/>
    </location>
</feature>
<dbReference type="InterPro" id="IPR050549">
    <property type="entry name" value="MFS_Trehalose_Transporter"/>
</dbReference>
<feature type="transmembrane region" description="Helical" evidence="6">
    <location>
        <begin position="150"/>
        <end position="171"/>
    </location>
</feature>
<organism evidence="8 9">
    <name type="scientific">Halocaridina rubra</name>
    <name type="common">Hawaiian red shrimp</name>
    <dbReference type="NCBI Taxonomy" id="373956"/>
    <lineage>
        <taxon>Eukaryota</taxon>
        <taxon>Metazoa</taxon>
        <taxon>Ecdysozoa</taxon>
        <taxon>Arthropoda</taxon>
        <taxon>Crustacea</taxon>
        <taxon>Multicrustacea</taxon>
        <taxon>Malacostraca</taxon>
        <taxon>Eumalacostraca</taxon>
        <taxon>Eucarida</taxon>
        <taxon>Decapoda</taxon>
        <taxon>Pleocyemata</taxon>
        <taxon>Caridea</taxon>
        <taxon>Atyoidea</taxon>
        <taxon>Atyidae</taxon>
        <taxon>Halocaridina</taxon>
    </lineage>
</organism>
<dbReference type="Proteomes" id="UP001381693">
    <property type="component" value="Unassembled WGS sequence"/>
</dbReference>
<feature type="domain" description="Major facilitator superfamily (MFS) profile" evidence="7">
    <location>
        <begin position="1"/>
        <end position="448"/>
    </location>
</feature>
<feature type="transmembrane region" description="Helical" evidence="6">
    <location>
        <begin position="393"/>
        <end position="414"/>
    </location>
</feature>
<evidence type="ECO:0000256" key="2">
    <source>
        <dbReference type="ARBA" id="ARBA00022692"/>
    </source>
</evidence>
<dbReference type="SUPFAM" id="SSF103473">
    <property type="entry name" value="MFS general substrate transporter"/>
    <property type="match status" value="2"/>
</dbReference>
<reference evidence="8 9" key="1">
    <citation type="submission" date="2023-11" db="EMBL/GenBank/DDBJ databases">
        <title>Halocaridina rubra genome assembly.</title>
        <authorList>
            <person name="Smith C."/>
        </authorList>
    </citation>
    <scope>NUCLEOTIDE SEQUENCE [LARGE SCALE GENOMIC DNA]</scope>
    <source>
        <strain evidence="8">EP-1</strain>
        <tissue evidence="8">Whole</tissue>
    </source>
</reference>
<dbReference type="GO" id="GO:0016020">
    <property type="term" value="C:membrane"/>
    <property type="evidence" value="ECO:0007669"/>
    <property type="project" value="UniProtKB-SubCell"/>
</dbReference>
<dbReference type="Pfam" id="PF00083">
    <property type="entry name" value="Sugar_tr"/>
    <property type="match status" value="1"/>
</dbReference>
<keyword evidence="5" id="KW-0175">Coiled coil</keyword>
<dbReference type="AlphaFoldDB" id="A0AAN8WRM5"/>
<keyword evidence="2 6" id="KW-0812">Transmembrane</keyword>